<dbReference type="GO" id="GO:0015031">
    <property type="term" value="P:protein transport"/>
    <property type="evidence" value="ECO:0007669"/>
    <property type="project" value="UniProtKB-KW"/>
</dbReference>
<dbReference type="InterPro" id="IPR015260">
    <property type="entry name" value="Syntaxin-6/10/61_N"/>
</dbReference>
<feature type="region of interest" description="Disordered" evidence="3">
    <location>
        <begin position="95"/>
        <end position="128"/>
    </location>
</feature>
<evidence type="ECO:0000256" key="1">
    <source>
        <dbReference type="ARBA" id="ARBA00022927"/>
    </source>
</evidence>
<gene>
    <name evidence="5" type="ORF">R1flu_024361</name>
</gene>
<dbReference type="GO" id="GO:0012505">
    <property type="term" value="C:endomembrane system"/>
    <property type="evidence" value="ECO:0007669"/>
    <property type="project" value="UniProtKB-SubCell"/>
</dbReference>
<evidence type="ECO:0000256" key="2">
    <source>
        <dbReference type="ARBA" id="ARBA00046280"/>
    </source>
</evidence>
<dbReference type="AlphaFoldDB" id="A0ABD1XUQ7"/>
<keyword evidence="1" id="KW-0653">Protein transport</keyword>
<dbReference type="Gene3D" id="1.20.58.90">
    <property type="match status" value="1"/>
</dbReference>
<keyword evidence="6" id="KW-1185">Reference proteome</keyword>
<dbReference type="Pfam" id="PF09177">
    <property type="entry name" value="STX6_10_61_N"/>
    <property type="match status" value="1"/>
</dbReference>
<dbReference type="EMBL" id="JBHFFA010000007">
    <property type="protein sequence ID" value="KAL2612669.1"/>
    <property type="molecule type" value="Genomic_DNA"/>
</dbReference>
<reference evidence="5 6" key="1">
    <citation type="submission" date="2024-09" db="EMBL/GenBank/DDBJ databases">
        <title>Chromosome-scale assembly of Riccia fluitans.</title>
        <authorList>
            <person name="Paukszto L."/>
            <person name="Sawicki J."/>
            <person name="Karawczyk K."/>
            <person name="Piernik-Szablinska J."/>
            <person name="Szczecinska M."/>
            <person name="Mazdziarz M."/>
        </authorList>
    </citation>
    <scope>NUCLEOTIDE SEQUENCE [LARGE SCALE GENOMIC DNA]</scope>
    <source>
        <strain evidence="5">Rf_01</strain>
        <tissue evidence="5">Aerial parts of the thallus</tissue>
    </source>
</reference>
<proteinExistence type="predicted"/>
<accession>A0ABD1XUQ7</accession>
<organism evidence="5 6">
    <name type="scientific">Riccia fluitans</name>
    <dbReference type="NCBI Taxonomy" id="41844"/>
    <lineage>
        <taxon>Eukaryota</taxon>
        <taxon>Viridiplantae</taxon>
        <taxon>Streptophyta</taxon>
        <taxon>Embryophyta</taxon>
        <taxon>Marchantiophyta</taxon>
        <taxon>Marchantiopsida</taxon>
        <taxon>Marchantiidae</taxon>
        <taxon>Marchantiales</taxon>
        <taxon>Ricciaceae</taxon>
        <taxon>Riccia</taxon>
    </lineage>
</organism>
<feature type="domain" description="Syntaxin 6/10/61 N-terminal" evidence="4">
    <location>
        <begin position="3"/>
        <end position="67"/>
    </location>
</feature>
<comment type="caution">
    <text evidence="5">The sequence shown here is derived from an EMBL/GenBank/DDBJ whole genome shotgun (WGS) entry which is preliminary data.</text>
</comment>
<evidence type="ECO:0000313" key="6">
    <source>
        <dbReference type="Proteomes" id="UP001605036"/>
    </source>
</evidence>
<evidence type="ECO:0000313" key="5">
    <source>
        <dbReference type="EMBL" id="KAL2612669.1"/>
    </source>
</evidence>
<dbReference type="Proteomes" id="UP001605036">
    <property type="component" value="Unassembled WGS sequence"/>
</dbReference>
<evidence type="ECO:0000256" key="3">
    <source>
        <dbReference type="SAM" id="MobiDB-lite"/>
    </source>
</evidence>
<dbReference type="InterPro" id="IPR010989">
    <property type="entry name" value="SNARE"/>
</dbReference>
<name>A0ABD1XUQ7_9MARC</name>
<keyword evidence="1" id="KW-0813">Transport</keyword>
<comment type="subcellular location">
    <subcellularLocation>
        <location evidence="2">Endomembrane system</location>
        <topology evidence="2">Single-pass type IV membrane protein</topology>
    </subcellularLocation>
</comment>
<evidence type="ECO:0000259" key="4">
    <source>
        <dbReference type="Pfam" id="PF09177"/>
    </source>
</evidence>
<sequence>MDKWKQLPEVSTERANLMKKLISSCDTVKWQLDELAKSVLVAEKDITKFGLNPVEIQSRKSWINARTFEVGNHRRILQRAHDALRLPMPVPTQLATQIGPMKRNNQSQKNAHDGYIQEQQEKQTQVLK</sequence>
<protein>
    <recommendedName>
        <fullName evidence="4">Syntaxin 6/10/61 N-terminal domain-containing protein</fullName>
    </recommendedName>
</protein>
<dbReference type="SUPFAM" id="SSF47661">
    <property type="entry name" value="t-snare proteins"/>
    <property type="match status" value="1"/>
</dbReference>